<protein>
    <recommendedName>
        <fullName evidence="12">Carbamoyl phosphate synthase small chain</fullName>
        <ecNumber evidence="12">6.3.5.5</ecNumber>
    </recommendedName>
    <alternativeName>
        <fullName evidence="12">Carbamoyl phosphate synthetase glutamine chain</fullName>
    </alternativeName>
</protein>
<dbReference type="EC" id="6.3.5.5" evidence="12"/>
<feature type="active site" evidence="12">
    <location>
        <position position="345"/>
    </location>
</feature>
<keyword evidence="15" id="KW-1185">Reference proteome</keyword>
<feature type="domain" description="Carbamoyl-phosphate synthase small subunit N-terminal" evidence="13">
    <location>
        <begin position="1"/>
        <end position="139"/>
    </location>
</feature>
<gene>
    <name evidence="12" type="primary">carA</name>
    <name evidence="14" type="ORF">TES1_0500</name>
</gene>
<dbReference type="GO" id="GO:0004088">
    <property type="term" value="F:carbamoyl-phosphate synthase (glutamine-hydrolyzing) activity"/>
    <property type="evidence" value="ECO:0007669"/>
    <property type="project" value="UniProtKB-UniRule"/>
</dbReference>
<dbReference type="InterPro" id="IPR006274">
    <property type="entry name" value="CarbamoylP_synth_ssu"/>
</dbReference>
<dbReference type="KEGG" id="ths:TES1_0500"/>
<comment type="catalytic activity">
    <reaction evidence="10 12">
        <text>hydrogencarbonate + L-glutamine + 2 ATP + H2O = carbamoyl phosphate + L-glutamate + 2 ADP + phosphate + 2 H(+)</text>
        <dbReference type="Rhea" id="RHEA:18633"/>
        <dbReference type="ChEBI" id="CHEBI:15377"/>
        <dbReference type="ChEBI" id="CHEBI:15378"/>
        <dbReference type="ChEBI" id="CHEBI:17544"/>
        <dbReference type="ChEBI" id="CHEBI:29985"/>
        <dbReference type="ChEBI" id="CHEBI:30616"/>
        <dbReference type="ChEBI" id="CHEBI:43474"/>
        <dbReference type="ChEBI" id="CHEBI:58228"/>
        <dbReference type="ChEBI" id="CHEBI:58359"/>
        <dbReference type="ChEBI" id="CHEBI:456216"/>
        <dbReference type="EC" id="6.3.5.5"/>
    </reaction>
</comment>
<comment type="subunit">
    <text evidence="12">Composed of two chains; the small (or glutamine) chain promotes the hydrolysis of glutamine to ammonia, which is used by the large (or ammonia) chain to synthesize carbamoyl phosphate. Tetramer of heterodimers (alpha,beta)4.</text>
</comment>
<dbReference type="Pfam" id="PF00117">
    <property type="entry name" value="GATase"/>
    <property type="match status" value="1"/>
</dbReference>
<evidence type="ECO:0000256" key="3">
    <source>
        <dbReference type="ARBA" id="ARBA00007800"/>
    </source>
</evidence>
<sequence>MKAYLLLADGTIVEGKGFGAEGVKFGEVVFTTAMVGYPESLTDPSYKGQILVMTYPLIGNYGVPSKEIRENGIPIHYESDKIQVEGYVISKLMRPSHWASEMSLDEWLKKEGIPGIEGVDTRALVKKIREKGVMMGALAVGDYDKEELEKIMENVRKLSYDEANFVDKVTPKGIIVHSPKKADKTVVVVDCGVKYGILREFLKRGFKVIRIPYTYDPTNAFEEFNADGIFLSNGPGNPALLKTLIENAKAIIEYNVPTMGICLGSQILALADGAEIYKLKYGHRGINKPVKDLKTGKAFVTTQNHGYAVKPESLNEFKVWMINLDDKSVEGIYHPNKPIIATQFHPEASPGPLDSTWVFDLFAKLIKGDAHGF</sequence>
<accession>W0I1K3</accession>
<dbReference type="InterPro" id="IPR036480">
    <property type="entry name" value="CarbP_synth_ssu_N_sf"/>
</dbReference>
<keyword evidence="9 12" id="KW-0665">Pyrimidine biosynthesis</keyword>
<dbReference type="OrthoDB" id="7675at2157"/>
<dbReference type="Proteomes" id="UP000019027">
    <property type="component" value="Chromosome"/>
</dbReference>
<dbReference type="PANTHER" id="PTHR43418">
    <property type="entry name" value="MULTIFUNCTIONAL TRYPTOPHAN BIOSYNTHESIS PROTEIN-RELATED"/>
    <property type="match status" value="1"/>
</dbReference>
<dbReference type="Gene3D" id="3.40.50.880">
    <property type="match status" value="1"/>
</dbReference>
<dbReference type="SUPFAM" id="SSF52021">
    <property type="entry name" value="Carbamoyl phosphate synthetase, small subunit N-terminal domain"/>
    <property type="match status" value="1"/>
</dbReference>
<evidence type="ECO:0000256" key="2">
    <source>
        <dbReference type="ARBA" id="ARBA00005077"/>
    </source>
</evidence>
<dbReference type="GO" id="GO:0006541">
    <property type="term" value="P:glutamine metabolic process"/>
    <property type="evidence" value="ECO:0007669"/>
    <property type="project" value="InterPro"/>
</dbReference>
<feature type="binding site" evidence="12">
    <location>
        <position position="236"/>
    </location>
    <ligand>
        <name>L-glutamine</name>
        <dbReference type="ChEBI" id="CHEBI:58359"/>
    </ligand>
</feature>
<dbReference type="GeneID" id="24907259"/>
<comment type="function">
    <text evidence="12">Small subunit of the glutamine-dependent carbamoyl phosphate synthetase (CPSase). CPSase catalyzes the formation of carbamoyl phosphate from the ammonia moiety of glutamine, carbonate, and phosphate donated by ATP, constituting the first step of 2 biosynthetic pathways, one leading to arginine and/or urea and the other to pyrimidine nucleotides. The small subunit (glutamine amidotransferase) binds and cleaves glutamine to supply the large subunit with the substrate ammonia.</text>
</comment>
<dbReference type="GO" id="GO:0005524">
    <property type="term" value="F:ATP binding"/>
    <property type="evidence" value="ECO:0007669"/>
    <property type="project" value="UniProtKB-UniRule"/>
</dbReference>
<dbReference type="InterPro" id="IPR029062">
    <property type="entry name" value="Class_I_gatase-like"/>
</dbReference>
<dbReference type="RefSeq" id="WP_042679933.1">
    <property type="nucleotide sequence ID" value="NZ_CP006965.1"/>
</dbReference>
<evidence type="ECO:0000256" key="10">
    <source>
        <dbReference type="ARBA" id="ARBA00048816"/>
    </source>
</evidence>
<dbReference type="InterPro" id="IPR050472">
    <property type="entry name" value="Anth_synth/Amidotransfase"/>
</dbReference>
<comment type="catalytic activity">
    <reaction evidence="11 12">
        <text>L-glutamine + H2O = L-glutamate + NH4(+)</text>
        <dbReference type="Rhea" id="RHEA:15889"/>
        <dbReference type="ChEBI" id="CHEBI:15377"/>
        <dbReference type="ChEBI" id="CHEBI:28938"/>
        <dbReference type="ChEBI" id="CHEBI:29985"/>
        <dbReference type="ChEBI" id="CHEBI:58359"/>
    </reaction>
</comment>
<evidence type="ECO:0000256" key="12">
    <source>
        <dbReference type="HAMAP-Rule" id="MF_01209"/>
    </source>
</evidence>
<keyword evidence="7 12" id="KW-0067">ATP-binding</keyword>
<dbReference type="CDD" id="cd01744">
    <property type="entry name" value="GATase1_CPSase"/>
    <property type="match status" value="1"/>
</dbReference>
<dbReference type="PRINTS" id="PR00096">
    <property type="entry name" value="GATASE"/>
</dbReference>
<keyword evidence="5 12" id="KW-0436">Ligase</keyword>
<feature type="binding site" evidence="12">
    <location>
        <position position="266"/>
    </location>
    <ligand>
        <name>L-glutamine</name>
        <dbReference type="ChEBI" id="CHEBI:58359"/>
    </ligand>
</feature>
<proteinExistence type="inferred from homology"/>
<dbReference type="NCBIfam" id="TIGR01368">
    <property type="entry name" value="CPSaseIIsmall"/>
    <property type="match status" value="1"/>
</dbReference>
<dbReference type="PRINTS" id="PR00097">
    <property type="entry name" value="ANTSNTHASEII"/>
</dbReference>
<evidence type="ECO:0000256" key="7">
    <source>
        <dbReference type="ARBA" id="ARBA00022840"/>
    </source>
</evidence>
<feature type="binding site" evidence="12">
    <location>
        <position position="234"/>
    </location>
    <ligand>
        <name>L-glutamine</name>
        <dbReference type="ChEBI" id="CHEBI:58359"/>
    </ligand>
</feature>
<evidence type="ECO:0000256" key="5">
    <source>
        <dbReference type="ARBA" id="ARBA00022598"/>
    </source>
</evidence>
<dbReference type="UniPathway" id="UPA00068">
    <property type="reaction ID" value="UER00171"/>
</dbReference>
<dbReference type="UniPathway" id="UPA00070">
    <property type="reaction ID" value="UER00115"/>
</dbReference>
<reference evidence="14 15" key="1">
    <citation type="journal article" date="2014" name="Int. J. Syst. Evol. Microbiol.">
        <title>Thermococcus paralvinellae sp. nov. and Thermococcus cleftensis sp. nov. of hyperthermophilic heterotrophs from deep-sea hydrothermal vents.</title>
        <authorList>
            <person name="Hensley S.A."/>
            <person name="Jung J.H."/>
            <person name="Park C.S."/>
            <person name="Holden J.F."/>
        </authorList>
    </citation>
    <scope>NUCLEOTIDE SEQUENCE [LARGE SCALE GENOMIC DNA]</scope>
    <source>
        <strain evidence="14 15">ES1</strain>
    </source>
</reference>
<feature type="binding site" evidence="12">
    <location>
        <position position="307"/>
    </location>
    <ligand>
        <name>L-glutamine</name>
        <dbReference type="ChEBI" id="CHEBI:58359"/>
    </ligand>
</feature>
<dbReference type="GO" id="GO:0044205">
    <property type="term" value="P:'de novo' UMP biosynthetic process"/>
    <property type="evidence" value="ECO:0007669"/>
    <property type="project" value="UniProtKB-UniRule"/>
</dbReference>
<dbReference type="Pfam" id="PF00988">
    <property type="entry name" value="CPSase_sm_chain"/>
    <property type="match status" value="1"/>
</dbReference>
<keyword evidence="6 12" id="KW-0547">Nucleotide-binding</keyword>
<dbReference type="InterPro" id="IPR002474">
    <property type="entry name" value="CarbamoylP_synth_ssu_N"/>
</dbReference>
<evidence type="ECO:0000259" key="13">
    <source>
        <dbReference type="SMART" id="SM01097"/>
    </source>
</evidence>
<evidence type="ECO:0000256" key="6">
    <source>
        <dbReference type="ARBA" id="ARBA00022741"/>
    </source>
</evidence>
<keyword evidence="12" id="KW-0028">Amino-acid biosynthesis</keyword>
<dbReference type="NCBIfam" id="NF009475">
    <property type="entry name" value="PRK12838.1"/>
    <property type="match status" value="1"/>
</dbReference>
<dbReference type="GO" id="GO:0006526">
    <property type="term" value="P:L-arginine biosynthetic process"/>
    <property type="evidence" value="ECO:0007669"/>
    <property type="project" value="UniProtKB-UniRule"/>
</dbReference>
<dbReference type="GO" id="GO:0004359">
    <property type="term" value="F:glutaminase activity"/>
    <property type="evidence" value="ECO:0007669"/>
    <property type="project" value="RHEA"/>
</dbReference>
<feature type="binding site" evidence="12">
    <location>
        <position position="45"/>
    </location>
    <ligand>
        <name>L-glutamine</name>
        <dbReference type="ChEBI" id="CHEBI:58359"/>
    </ligand>
</feature>
<dbReference type="InterPro" id="IPR017926">
    <property type="entry name" value="GATASE"/>
</dbReference>
<organism evidence="14 15">
    <name type="scientific">Thermococcus paralvinellae</name>
    <dbReference type="NCBI Taxonomy" id="582419"/>
    <lineage>
        <taxon>Archaea</taxon>
        <taxon>Methanobacteriati</taxon>
        <taxon>Methanobacteriota</taxon>
        <taxon>Thermococci</taxon>
        <taxon>Thermococcales</taxon>
        <taxon>Thermococcaceae</taxon>
        <taxon>Thermococcus</taxon>
    </lineage>
</organism>
<keyword evidence="8 12" id="KW-0315">Glutamine amidotransferase</keyword>
<dbReference type="HOGENOM" id="CLU_035901_1_1_2"/>
<evidence type="ECO:0000256" key="9">
    <source>
        <dbReference type="ARBA" id="ARBA00022975"/>
    </source>
</evidence>
<dbReference type="EMBL" id="CP006965">
    <property type="protein sequence ID" value="AHF79894.1"/>
    <property type="molecule type" value="Genomic_DNA"/>
</dbReference>
<dbReference type="PROSITE" id="PS51273">
    <property type="entry name" value="GATASE_TYPE_1"/>
    <property type="match status" value="1"/>
</dbReference>
<evidence type="ECO:0000313" key="14">
    <source>
        <dbReference type="EMBL" id="AHF79894.1"/>
    </source>
</evidence>
<evidence type="ECO:0000313" key="15">
    <source>
        <dbReference type="Proteomes" id="UP000019027"/>
    </source>
</evidence>
<feature type="active site" description="Nucleophile" evidence="12">
    <location>
        <position position="262"/>
    </location>
</feature>
<comment type="pathway">
    <text evidence="1 12">Pyrimidine metabolism; UMP biosynthesis via de novo pathway; (S)-dihydroorotate from bicarbonate: step 1/3.</text>
</comment>
<dbReference type="PANTHER" id="PTHR43418:SF7">
    <property type="entry name" value="CARBAMOYL-PHOSPHATE SYNTHASE SMALL CHAIN"/>
    <property type="match status" value="1"/>
</dbReference>
<evidence type="ECO:0000256" key="1">
    <source>
        <dbReference type="ARBA" id="ARBA00004812"/>
    </source>
</evidence>
<evidence type="ECO:0000256" key="8">
    <source>
        <dbReference type="ARBA" id="ARBA00022962"/>
    </source>
</evidence>
<feature type="region of interest" description="CPSase" evidence="12">
    <location>
        <begin position="1"/>
        <end position="184"/>
    </location>
</feature>
<feature type="binding site" evidence="12">
    <location>
        <position position="304"/>
    </location>
    <ligand>
        <name>L-glutamine</name>
        <dbReference type="ChEBI" id="CHEBI:58359"/>
    </ligand>
</feature>
<feature type="binding site" evidence="12">
    <location>
        <position position="306"/>
    </location>
    <ligand>
        <name>L-glutamine</name>
        <dbReference type="ChEBI" id="CHEBI:58359"/>
    </ligand>
</feature>
<dbReference type="PRINTS" id="PR00099">
    <property type="entry name" value="CPSGATASE"/>
</dbReference>
<dbReference type="Gene3D" id="3.50.30.20">
    <property type="entry name" value="Carbamoyl-phosphate synthase small subunit, N-terminal domain"/>
    <property type="match status" value="1"/>
</dbReference>
<dbReference type="GO" id="GO:0006207">
    <property type="term" value="P:'de novo' pyrimidine nucleobase biosynthetic process"/>
    <property type="evidence" value="ECO:0007669"/>
    <property type="project" value="InterPro"/>
</dbReference>
<comment type="similarity">
    <text evidence="3 12">Belongs to the CarA family.</text>
</comment>
<feature type="active site" evidence="12">
    <location>
        <position position="347"/>
    </location>
</feature>
<evidence type="ECO:0000256" key="4">
    <source>
        <dbReference type="ARBA" id="ARBA00022571"/>
    </source>
</evidence>
<dbReference type="InterPro" id="IPR035686">
    <property type="entry name" value="CPSase_GATase1"/>
</dbReference>
<dbReference type="AlphaFoldDB" id="W0I1K3"/>
<dbReference type="SUPFAM" id="SSF52317">
    <property type="entry name" value="Class I glutamine amidotransferase-like"/>
    <property type="match status" value="1"/>
</dbReference>
<dbReference type="FunFam" id="3.50.30.20:FF:000001">
    <property type="entry name" value="Carbamoyl-phosphate synthase small chain"/>
    <property type="match status" value="1"/>
</dbReference>
<dbReference type="STRING" id="582419.TES1_0500"/>
<keyword evidence="4 12" id="KW-0055">Arginine biosynthesis</keyword>
<evidence type="ECO:0000256" key="11">
    <source>
        <dbReference type="ARBA" id="ARBA00049285"/>
    </source>
</evidence>
<name>W0I1K3_9EURY</name>
<feature type="binding site" evidence="12">
    <location>
        <position position="263"/>
    </location>
    <ligand>
        <name>L-glutamine</name>
        <dbReference type="ChEBI" id="CHEBI:58359"/>
    </ligand>
</feature>
<comment type="pathway">
    <text evidence="2 12">Amino-acid biosynthesis; L-arginine biosynthesis; carbamoyl phosphate from bicarbonate: step 1/1.</text>
</comment>
<dbReference type="HAMAP" id="MF_01209">
    <property type="entry name" value="CPSase_S_chain"/>
    <property type="match status" value="1"/>
</dbReference>
<dbReference type="SMART" id="SM01097">
    <property type="entry name" value="CPSase_sm_chain"/>
    <property type="match status" value="1"/>
</dbReference>